<proteinExistence type="predicted"/>
<feature type="transmembrane region" description="Helical" evidence="7">
    <location>
        <begin position="143"/>
        <end position="165"/>
    </location>
</feature>
<keyword evidence="6" id="KW-0739">Sodium transport</keyword>
<keyword evidence="7" id="KW-0812">Transmembrane</keyword>
<dbReference type="Ensembl" id="ENSPMAT00000004240.1">
    <property type="protein sequence ID" value="ENSPMAP00000004223.1"/>
    <property type="gene ID" value="ENSPMAG00000003873.1"/>
</dbReference>
<dbReference type="InterPro" id="IPR038377">
    <property type="entry name" value="Na/Glc_symporter_sf"/>
</dbReference>
<sequence length="202" mass="21657">YPTVTCVSACMYGLVCLAMAFLASLMGSVLSVSISKFRYWIVCLCGYLRVISEFPSTSAVGAISGLVVSLPLALWLGIGSIMYNNANAGPPAGPPPQCLNMSDFTTAATTAFATTTVAPPAITTALPLNPGLTGLAKFYSLSYMWYTAHNAAVVVVVGLVVSFITGYTKGQDVDPRTIFPIMDYLLFFLPRRYRQKLHCGVR</sequence>
<dbReference type="GO" id="GO:0015293">
    <property type="term" value="F:symporter activity"/>
    <property type="evidence" value="ECO:0007669"/>
    <property type="project" value="TreeGrafter"/>
</dbReference>
<reference evidence="8" key="1">
    <citation type="submission" date="2025-08" db="UniProtKB">
        <authorList>
            <consortium name="Ensembl"/>
        </authorList>
    </citation>
    <scope>IDENTIFICATION</scope>
</reference>
<keyword evidence="2" id="KW-0813">Transport</keyword>
<dbReference type="PANTHER" id="PTHR42985:SF2">
    <property type="entry name" value="SODIUM-DEPENDENT MULTIVITAMIN TRANSPORTER"/>
    <property type="match status" value="1"/>
</dbReference>
<dbReference type="Gene3D" id="1.20.1730.10">
    <property type="entry name" value="Sodium/glucose cotransporter"/>
    <property type="match status" value="1"/>
</dbReference>
<keyword evidence="7" id="KW-0472">Membrane</keyword>
<dbReference type="GO" id="GO:0005886">
    <property type="term" value="C:plasma membrane"/>
    <property type="evidence" value="ECO:0007669"/>
    <property type="project" value="UniProtKB-SubCell"/>
</dbReference>
<feature type="transmembrane region" description="Helical" evidence="7">
    <location>
        <begin position="12"/>
        <end position="30"/>
    </location>
</feature>
<dbReference type="OMA" id="PRTIFPI"/>
<evidence type="ECO:0000256" key="3">
    <source>
        <dbReference type="ARBA" id="ARBA00022475"/>
    </source>
</evidence>
<dbReference type="STRING" id="7757.ENSPMAP00000004223"/>
<dbReference type="GeneTree" id="ENSGT00940000155731"/>
<dbReference type="InterPro" id="IPR051163">
    <property type="entry name" value="Sodium:Solute_Symporter_SSF"/>
</dbReference>
<organism evidence="8">
    <name type="scientific">Petromyzon marinus</name>
    <name type="common">Sea lamprey</name>
    <dbReference type="NCBI Taxonomy" id="7757"/>
    <lineage>
        <taxon>Eukaryota</taxon>
        <taxon>Metazoa</taxon>
        <taxon>Chordata</taxon>
        <taxon>Craniata</taxon>
        <taxon>Vertebrata</taxon>
        <taxon>Cyclostomata</taxon>
        <taxon>Hyperoartia</taxon>
        <taxon>Petromyzontiformes</taxon>
        <taxon>Petromyzontidae</taxon>
        <taxon>Petromyzon</taxon>
    </lineage>
</organism>
<keyword evidence="5" id="KW-0406">Ion transport</keyword>
<evidence type="ECO:0000256" key="7">
    <source>
        <dbReference type="SAM" id="Phobius"/>
    </source>
</evidence>
<evidence type="ECO:0000256" key="2">
    <source>
        <dbReference type="ARBA" id="ARBA00022448"/>
    </source>
</evidence>
<keyword evidence="4" id="KW-0915">Sodium</keyword>
<dbReference type="GO" id="GO:0006814">
    <property type="term" value="P:sodium ion transport"/>
    <property type="evidence" value="ECO:0007669"/>
    <property type="project" value="UniProtKB-KW"/>
</dbReference>
<dbReference type="PANTHER" id="PTHR42985">
    <property type="entry name" value="SODIUM-COUPLED MONOCARBOXYLATE TRANSPORTER"/>
    <property type="match status" value="1"/>
</dbReference>
<evidence type="ECO:0000256" key="1">
    <source>
        <dbReference type="ARBA" id="ARBA00004651"/>
    </source>
</evidence>
<protein>
    <submittedName>
        <fullName evidence="8">Uncharacterized protein</fullName>
    </submittedName>
</protein>
<evidence type="ECO:0000256" key="5">
    <source>
        <dbReference type="ARBA" id="ARBA00023065"/>
    </source>
</evidence>
<comment type="subcellular location">
    <subcellularLocation>
        <location evidence="1">Cell membrane</location>
        <topology evidence="1">Multi-pass membrane protein</topology>
    </subcellularLocation>
</comment>
<name>S4RG91_PETMA</name>
<accession>S4RG91</accession>
<feature type="transmembrane region" description="Helical" evidence="7">
    <location>
        <begin position="58"/>
        <end position="78"/>
    </location>
</feature>
<keyword evidence="7" id="KW-1133">Transmembrane helix</keyword>
<evidence type="ECO:0000313" key="8">
    <source>
        <dbReference type="Ensembl" id="ENSPMAP00000004223.1"/>
    </source>
</evidence>
<dbReference type="HOGENOM" id="CLU_1506850_0_0_1"/>
<dbReference type="AlphaFoldDB" id="S4RG91"/>
<keyword evidence="3" id="KW-1003">Cell membrane</keyword>
<reference evidence="8" key="2">
    <citation type="submission" date="2025-09" db="UniProtKB">
        <authorList>
            <consortium name="Ensembl"/>
        </authorList>
    </citation>
    <scope>IDENTIFICATION</scope>
</reference>
<evidence type="ECO:0000256" key="6">
    <source>
        <dbReference type="ARBA" id="ARBA00023201"/>
    </source>
</evidence>
<evidence type="ECO:0000256" key="4">
    <source>
        <dbReference type="ARBA" id="ARBA00023053"/>
    </source>
</evidence>